<gene>
    <name evidence="3" type="ORF">BSTOLATCC_MIC17644</name>
</gene>
<proteinExistence type="predicted"/>
<organism evidence="3 4">
    <name type="scientific">Blepharisma stoltei</name>
    <dbReference type="NCBI Taxonomy" id="1481888"/>
    <lineage>
        <taxon>Eukaryota</taxon>
        <taxon>Sar</taxon>
        <taxon>Alveolata</taxon>
        <taxon>Ciliophora</taxon>
        <taxon>Postciliodesmatophora</taxon>
        <taxon>Heterotrichea</taxon>
        <taxon>Heterotrichida</taxon>
        <taxon>Blepharismidae</taxon>
        <taxon>Blepharisma</taxon>
    </lineage>
</organism>
<feature type="coiled-coil region" evidence="1">
    <location>
        <begin position="100"/>
        <end position="134"/>
    </location>
</feature>
<protein>
    <submittedName>
        <fullName evidence="3">Uncharacterized protein</fullName>
    </submittedName>
</protein>
<comment type="caution">
    <text evidence="3">The sequence shown here is derived from an EMBL/GenBank/DDBJ whole genome shotgun (WGS) entry which is preliminary data.</text>
</comment>
<evidence type="ECO:0000256" key="2">
    <source>
        <dbReference type="SAM" id="MobiDB-lite"/>
    </source>
</evidence>
<dbReference type="Proteomes" id="UP001162131">
    <property type="component" value="Unassembled WGS sequence"/>
</dbReference>
<keyword evidence="4" id="KW-1185">Reference proteome</keyword>
<name>A0AAU9ITG8_9CILI</name>
<feature type="compositionally biased region" description="Basic residues" evidence="2">
    <location>
        <begin position="302"/>
        <end position="314"/>
    </location>
</feature>
<dbReference type="EMBL" id="CAJZBQ010000017">
    <property type="protein sequence ID" value="CAG9317017.1"/>
    <property type="molecule type" value="Genomic_DNA"/>
</dbReference>
<reference evidence="3" key="1">
    <citation type="submission" date="2021-09" db="EMBL/GenBank/DDBJ databases">
        <authorList>
            <consortium name="AG Swart"/>
            <person name="Singh M."/>
            <person name="Singh A."/>
            <person name="Seah K."/>
            <person name="Emmerich C."/>
        </authorList>
    </citation>
    <scope>NUCLEOTIDE SEQUENCE</scope>
    <source>
        <strain evidence="3">ATCC30299</strain>
    </source>
</reference>
<dbReference type="AlphaFoldDB" id="A0AAU9ITG8"/>
<evidence type="ECO:0000313" key="4">
    <source>
        <dbReference type="Proteomes" id="UP001162131"/>
    </source>
</evidence>
<evidence type="ECO:0000313" key="3">
    <source>
        <dbReference type="EMBL" id="CAG9317017.1"/>
    </source>
</evidence>
<feature type="coiled-coil region" evidence="1">
    <location>
        <begin position="176"/>
        <end position="244"/>
    </location>
</feature>
<evidence type="ECO:0000256" key="1">
    <source>
        <dbReference type="SAM" id="Coils"/>
    </source>
</evidence>
<feature type="region of interest" description="Disordered" evidence="2">
    <location>
        <begin position="293"/>
        <end position="332"/>
    </location>
</feature>
<accession>A0AAU9ITG8</accession>
<keyword evidence="1" id="KW-0175">Coiled coil</keyword>
<sequence length="332" mass="39187">MTLELEITKLEQGLHDLFKYAFITNCELDDEAITSEEEKTLEELDPLEVLENLKDVVLSLLKFKKTHKNSESSELMSRSEQFEKMLQKLEGDIRNHIKIEHQLKLHIEATQAKIEELEANIEKSNSVIKKLEKKQEKNMHDVYNKSIDKSFKTDTRKKDNDTRLSIDKDENWEEMFHKLEKEFAKMKGMLEEKQKECDIYKKESAKSQEKSQGRVKRNEDIHDIEVLRKRLIEKGSELTKLQQKLKDKSYSKLLFMRERASRNARRSLGEVDMIKSYSPNLIRKETVTVDPSYKRDDIKMNVLKKARSSSRGHSRSFSEQNRPKPIKRAPSR</sequence>